<name>A0ABU3NWN6_9FIRM</name>
<keyword evidence="2" id="KW-1185">Reference proteome</keyword>
<evidence type="ECO:0000313" key="2">
    <source>
        <dbReference type="Proteomes" id="UP001254848"/>
    </source>
</evidence>
<evidence type="ECO:0000313" key="1">
    <source>
        <dbReference type="EMBL" id="MDT8901234.1"/>
    </source>
</evidence>
<organism evidence="1 2">
    <name type="scientific">Anaeroselena agilis</name>
    <dbReference type="NCBI Taxonomy" id="3063788"/>
    <lineage>
        <taxon>Bacteria</taxon>
        <taxon>Bacillati</taxon>
        <taxon>Bacillota</taxon>
        <taxon>Negativicutes</taxon>
        <taxon>Acetonemataceae</taxon>
        <taxon>Anaeroselena</taxon>
    </lineage>
</organism>
<dbReference type="InterPro" id="IPR003772">
    <property type="entry name" value="YceD"/>
</dbReference>
<dbReference type="EMBL" id="JAUOZS010000001">
    <property type="protein sequence ID" value="MDT8901234.1"/>
    <property type="molecule type" value="Genomic_DNA"/>
</dbReference>
<proteinExistence type="predicted"/>
<comment type="caution">
    <text evidence="1">The sequence shown here is derived from an EMBL/GenBank/DDBJ whole genome shotgun (WGS) entry which is preliminary data.</text>
</comment>
<gene>
    <name evidence="1" type="ORF">Q4T40_08300</name>
</gene>
<accession>A0ABU3NWN6</accession>
<protein>
    <submittedName>
        <fullName evidence="1">DUF177 domain-containing protein</fullName>
    </submittedName>
</protein>
<reference evidence="1 2" key="1">
    <citation type="submission" date="2023-07" db="EMBL/GenBank/DDBJ databases">
        <title>The novel representative of Negativicutes class, Anaeroselena agilis gen. nov. sp. nov.</title>
        <authorList>
            <person name="Prokofeva M.I."/>
            <person name="Elcheninov A.G."/>
            <person name="Klyukina A."/>
            <person name="Kublanov I.V."/>
            <person name="Frolov E.N."/>
            <person name="Podosokorskaya O.A."/>
        </authorList>
    </citation>
    <scope>NUCLEOTIDE SEQUENCE [LARGE SCALE GENOMIC DNA]</scope>
    <source>
        <strain evidence="1 2">4137-cl</strain>
    </source>
</reference>
<dbReference type="RefSeq" id="WP_413779753.1">
    <property type="nucleotide sequence ID" value="NZ_JAUOZS010000001.1"/>
</dbReference>
<dbReference type="Proteomes" id="UP001254848">
    <property type="component" value="Unassembled WGS sequence"/>
</dbReference>
<dbReference type="Pfam" id="PF02620">
    <property type="entry name" value="YceD"/>
    <property type="match status" value="1"/>
</dbReference>
<dbReference type="PANTHER" id="PTHR34374">
    <property type="entry name" value="LARGE RIBOSOMAL RNA SUBUNIT ACCUMULATION PROTEIN YCED HOMOLOG 1, CHLOROPLASTIC"/>
    <property type="match status" value="1"/>
</dbReference>
<sequence>MMKINIAQLRQAIGASQSFSFHGTVEELTGEAGELWLRGRLEVTGEAVNTGRLLAISGEIKGESALNCDRCLTDFTREVAVTFSETFREEGSAATDPDALVYHGDEIDITEIVREALIVAEPLKALCDEECRGLCPVCGANRNENPCNCVTASIDPRLAALEKLLPKQ</sequence>
<dbReference type="PANTHER" id="PTHR34374:SF1">
    <property type="entry name" value="LARGE RIBOSOMAL RNA SUBUNIT ACCUMULATION PROTEIN YCED HOMOLOG 1, CHLOROPLASTIC"/>
    <property type="match status" value="1"/>
</dbReference>